<dbReference type="SUPFAM" id="SSF48726">
    <property type="entry name" value="Immunoglobulin"/>
    <property type="match status" value="3"/>
</dbReference>
<name>A0A484B6D8_DRONA</name>
<keyword evidence="2" id="KW-1003">Cell membrane</keyword>
<keyword evidence="8" id="KW-0393">Immunoglobulin domain</keyword>
<feature type="domain" description="Ig-like" evidence="10">
    <location>
        <begin position="200"/>
        <end position="296"/>
    </location>
</feature>
<dbReference type="AlphaFoldDB" id="A0A484B6D8"/>
<dbReference type="GO" id="GO:0043005">
    <property type="term" value="C:neuron projection"/>
    <property type="evidence" value="ECO:0007669"/>
    <property type="project" value="TreeGrafter"/>
</dbReference>
<dbReference type="STRING" id="7232.A0A484B6D8"/>
<evidence type="ECO:0000256" key="3">
    <source>
        <dbReference type="ARBA" id="ARBA00022729"/>
    </source>
</evidence>
<proteinExistence type="predicted"/>
<dbReference type="SMART" id="SM00408">
    <property type="entry name" value="IGc2"/>
    <property type="match status" value="2"/>
</dbReference>
<comment type="caution">
    <text evidence="11">The sequence shown here is derived from an EMBL/GenBank/DDBJ whole genome shotgun (WGS) entry which is preliminary data.</text>
</comment>
<dbReference type="PANTHER" id="PTHR12231:SF271">
    <property type="entry name" value="DPR-INTERACTING PROTEIN GAMMA"/>
    <property type="match status" value="1"/>
</dbReference>
<dbReference type="InterPro" id="IPR003598">
    <property type="entry name" value="Ig_sub2"/>
</dbReference>
<evidence type="ECO:0000313" key="12">
    <source>
        <dbReference type="Proteomes" id="UP000295192"/>
    </source>
</evidence>
<keyword evidence="7" id="KW-0325">Glycoprotein</keyword>
<comment type="subcellular location">
    <subcellularLocation>
        <location evidence="1">Cell membrane</location>
    </subcellularLocation>
</comment>
<dbReference type="SMART" id="SM00409">
    <property type="entry name" value="IG"/>
    <property type="match status" value="3"/>
</dbReference>
<dbReference type="Pfam" id="PF13927">
    <property type="entry name" value="Ig_3"/>
    <property type="match status" value="1"/>
</dbReference>
<gene>
    <name evidence="11" type="ORF">AWZ03_010207</name>
</gene>
<protein>
    <recommendedName>
        <fullName evidence="10">Ig-like domain-containing protein</fullName>
    </recommendedName>
</protein>
<keyword evidence="4" id="KW-0677">Repeat</keyword>
<evidence type="ECO:0000256" key="5">
    <source>
        <dbReference type="ARBA" id="ARBA00023136"/>
    </source>
</evidence>
<feature type="region of interest" description="Disordered" evidence="9">
    <location>
        <begin position="32"/>
        <end position="69"/>
    </location>
</feature>
<dbReference type="PROSITE" id="PS50835">
    <property type="entry name" value="IG_LIKE"/>
    <property type="match status" value="3"/>
</dbReference>
<dbReference type="OMA" id="RKYKVGW"/>
<feature type="domain" description="Ig-like" evidence="10">
    <location>
        <begin position="107"/>
        <end position="192"/>
    </location>
</feature>
<dbReference type="InterPro" id="IPR003599">
    <property type="entry name" value="Ig_sub"/>
</dbReference>
<evidence type="ECO:0000259" key="10">
    <source>
        <dbReference type="PROSITE" id="PS50835"/>
    </source>
</evidence>
<evidence type="ECO:0000256" key="9">
    <source>
        <dbReference type="SAM" id="MobiDB-lite"/>
    </source>
</evidence>
<dbReference type="InterPro" id="IPR036179">
    <property type="entry name" value="Ig-like_dom_sf"/>
</dbReference>
<evidence type="ECO:0000313" key="11">
    <source>
        <dbReference type="EMBL" id="TDG43385.1"/>
    </source>
</evidence>
<evidence type="ECO:0000256" key="8">
    <source>
        <dbReference type="ARBA" id="ARBA00023319"/>
    </source>
</evidence>
<keyword evidence="6" id="KW-1015">Disulfide bond</keyword>
<reference evidence="11 12" key="1">
    <citation type="journal article" date="2019" name="J. Hered.">
        <title>An Improved Genome Assembly for Drosophila navojoa, the Basal Species in the mojavensis Cluster.</title>
        <authorList>
            <person name="Vanderlinde T."/>
            <person name="Dupim E.G."/>
            <person name="Nazario-Yepiz N.O."/>
            <person name="Carvalho A.B."/>
        </authorList>
    </citation>
    <scope>NUCLEOTIDE SEQUENCE [LARGE SCALE GENOMIC DNA]</scope>
    <source>
        <strain evidence="11">Navoj_Jal97</strain>
        <tissue evidence="11">Whole organism</tissue>
    </source>
</reference>
<keyword evidence="12" id="KW-1185">Reference proteome</keyword>
<organism evidence="11 12">
    <name type="scientific">Drosophila navojoa</name>
    <name type="common">Fruit fly</name>
    <dbReference type="NCBI Taxonomy" id="7232"/>
    <lineage>
        <taxon>Eukaryota</taxon>
        <taxon>Metazoa</taxon>
        <taxon>Ecdysozoa</taxon>
        <taxon>Arthropoda</taxon>
        <taxon>Hexapoda</taxon>
        <taxon>Insecta</taxon>
        <taxon>Pterygota</taxon>
        <taxon>Neoptera</taxon>
        <taxon>Endopterygota</taxon>
        <taxon>Diptera</taxon>
        <taxon>Brachycera</taxon>
        <taxon>Muscomorpha</taxon>
        <taxon>Ephydroidea</taxon>
        <taxon>Drosophilidae</taxon>
        <taxon>Drosophila</taxon>
    </lineage>
</organism>
<dbReference type="InterPro" id="IPR007110">
    <property type="entry name" value="Ig-like_dom"/>
</dbReference>
<dbReference type="Proteomes" id="UP000295192">
    <property type="component" value="Unassembled WGS sequence"/>
</dbReference>
<dbReference type="FunFam" id="2.60.40.10:FF:001872">
    <property type="entry name" value="lachesin"/>
    <property type="match status" value="1"/>
</dbReference>
<dbReference type="InterPro" id="IPR013783">
    <property type="entry name" value="Ig-like_fold"/>
</dbReference>
<sequence length="481" mass="52356">MQIEFVAFATKNTHKITKAATTATTAAANRATAAANNKRQLQSAKTSRNNNNNNSSSRRGNNNNNNDNKMKSHLGLLFVILIMAAKCANGYPQNQHHELNSQLDPDPEFIGFINNVTYPAGREAVLACSVRNLGKNKVGWLRASDQTVLALQGRVVTHNARISVMHQDMHTESDRGCYMCQINTSPMKKQVGCIDVQVPPDISNEESSADLAVQEGEDATLTCKATGNPQPRVIWRREDGEMILIRKPGSRELMKVETYNGSSLRLMRLERRQMGAYLCIASNDVPPAVSKRVSLSVQFAPMVRAPSQLLGTPLGSDVQLECQVEASPSPVSYWLKGARTSNGFASISTSSLESGSPGPEMLLDGPKYGITEKRDGYRGVMLLVVRSFSASDVGTYHCVSTNSLGRAEGTLRLYEIKLHPGASASNDESLNFIGGLDDEARNVAAVFKHTAWLMLPLPLLLSLPLPLPLPLPLLLLCAWSA</sequence>
<feature type="compositionally biased region" description="Low complexity" evidence="9">
    <location>
        <begin position="47"/>
        <end position="67"/>
    </location>
</feature>
<evidence type="ECO:0000256" key="1">
    <source>
        <dbReference type="ARBA" id="ARBA00004236"/>
    </source>
</evidence>
<dbReference type="EMBL" id="LSRL02000159">
    <property type="protein sequence ID" value="TDG43385.1"/>
    <property type="molecule type" value="Genomic_DNA"/>
</dbReference>
<dbReference type="PANTHER" id="PTHR12231">
    <property type="entry name" value="CTX-RELATED TYPE I TRANSMEMBRANE PROTEIN"/>
    <property type="match status" value="1"/>
</dbReference>
<dbReference type="OrthoDB" id="10012075at2759"/>
<dbReference type="FunFam" id="2.60.40.10:FF:000328">
    <property type="entry name" value="CLUMA_CG000981, isoform A"/>
    <property type="match status" value="1"/>
</dbReference>
<evidence type="ECO:0000256" key="2">
    <source>
        <dbReference type="ARBA" id="ARBA00022475"/>
    </source>
</evidence>
<accession>A0A484B6D8</accession>
<keyword evidence="5" id="KW-0472">Membrane</keyword>
<evidence type="ECO:0000256" key="7">
    <source>
        <dbReference type="ARBA" id="ARBA00023180"/>
    </source>
</evidence>
<evidence type="ECO:0000256" key="6">
    <source>
        <dbReference type="ARBA" id="ARBA00023157"/>
    </source>
</evidence>
<keyword evidence="3" id="KW-0732">Signal</keyword>
<dbReference type="GO" id="GO:0005886">
    <property type="term" value="C:plasma membrane"/>
    <property type="evidence" value="ECO:0007669"/>
    <property type="project" value="UniProtKB-SubCell"/>
</dbReference>
<dbReference type="InterPro" id="IPR051170">
    <property type="entry name" value="Neural/epithelial_adhesion"/>
</dbReference>
<dbReference type="Gene3D" id="2.60.40.10">
    <property type="entry name" value="Immunoglobulins"/>
    <property type="match status" value="3"/>
</dbReference>
<feature type="domain" description="Ig-like" evidence="10">
    <location>
        <begin position="301"/>
        <end position="412"/>
    </location>
</feature>
<evidence type="ECO:0000256" key="4">
    <source>
        <dbReference type="ARBA" id="ARBA00022737"/>
    </source>
</evidence>